<dbReference type="EMBL" id="VKLW01000019">
    <property type="protein sequence ID" value="TYK33155.1"/>
    <property type="molecule type" value="Genomic_DNA"/>
</dbReference>
<proteinExistence type="inferred from homology"/>
<protein>
    <submittedName>
        <fullName evidence="15">TonB-dependent receptor</fullName>
    </submittedName>
</protein>
<dbReference type="Pfam" id="PF00593">
    <property type="entry name" value="TonB_dep_Rec_b-barrel"/>
    <property type="match status" value="1"/>
</dbReference>
<keyword evidence="7 10" id="KW-0472">Membrane</keyword>
<dbReference type="SUPFAM" id="SSF49464">
    <property type="entry name" value="Carboxypeptidase regulatory domain-like"/>
    <property type="match status" value="1"/>
</dbReference>
<evidence type="ECO:0000256" key="1">
    <source>
        <dbReference type="ARBA" id="ARBA00004571"/>
    </source>
</evidence>
<evidence type="ECO:0000313" key="16">
    <source>
        <dbReference type="Proteomes" id="UP000324383"/>
    </source>
</evidence>
<comment type="similarity">
    <text evidence="10 11">Belongs to the TonB-dependent receptor family.</text>
</comment>
<organism evidence="15 16">
    <name type="scientific">Bacteroides pyogenes</name>
    <dbReference type="NCBI Taxonomy" id="310300"/>
    <lineage>
        <taxon>Bacteria</taxon>
        <taxon>Pseudomonadati</taxon>
        <taxon>Bacteroidota</taxon>
        <taxon>Bacteroidia</taxon>
        <taxon>Bacteroidales</taxon>
        <taxon>Bacteroidaceae</taxon>
        <taxon>Bacteroides</taxon>
    </lineage>
</organism>
<evidence type="ECO:0000256" key="6">
    <source>
        <dbReference type="ARBA" id="ARBA00023077"/>
    </source>
</evidence>
<dbReference type="Pfam" id="PF13715">
    <property type="entry name" value="CarbopepD_reg_2"/>
    <property type="match status" value="1"/>
</dbReference>
<evidence type="ECO:0000256" key="9">
    <source>
        <dbReference type="ARBA" id="ARBA00023237"/>
    </source>
</evidence>
<name>A0A5D3EDL2_9BACE</name>
<dbReference type="PANTHER" id="PTHR30069:SF29">
    <property type="entry name" value="HEMOGLOBIN AND HEMOGLOBIN-HAPTOGLOBIN-BINDING PROTEIN 1-RELATED"/>
    <property type="match status" value="1"/>
</dbReference>
<dbReference type="RefSeq" id="WP_148730561.1">
    <property type="nucleotide sequence ID" value="NZ_JAXFGO010000015.1"/>
</dbReference>
<keyword evidence="4 10" id="KW-0812">Transmembrane</keyword>
<reference evidence="15 16" key="1">
    <citation type="submission" date="2019-07" db="EMBL/GenBank/DDBJ databases">
        <title>Draft Genome Sequences of Bacteroides pyogenes Strains Isolated from the Uterus Holstein Dairy Cows with Metritis.</title>
        <authorList>
            <person name="Cunha F."/>
            <person name="Galvao K.N."/>
            <person name="Jeon S.J."/>
            <person name="Jeong K.C."/>
        </authorList>
    </citation>
    <scope>NUCLEOTIDE SEQUENCE [LARGE SCALE GENOMIC DNA]</scope>
    <source>
        <strain evidence="15 16">KG-31</strain>
    </source>
</reference>
<dbReference type="InterPro" id="IPR039426">
    <property type="entry name" value="TonB-dep_rcpt-like"/>
</dbReference>
<evidence type="ECO:0000256" key="8">
    <source>
        <dbReference type="ARBA" id="ARBA00023170"/>
    </source>
</evidence>
<evidence type="ECO:0000256" key="11">
    <source>
        <dbReference type="RuleBase" id="RU003357"/>
    </source>
</evidence>
<feature type="domain" description="TonB-dependent receptor plug" evidence="14">
    <location>
        <begin position="118"/>
        <end position="217"/>
    </location>
</feature>
<dbReference type="Gene3D" id="2.170.130.10">
    <property type="entry name" value="TonB-dependent receptor, plug domain"/>
    <property type="match status" value="1"/>
</dbReference>
<feature type="chain" id="PRO_5030116256" evidence="12">
    <location>
        <begin position="21"/>
        <end position="729"/>
    </location>
</feature>
<dbReference type="PANTHER" id="PTHR30069">
    <property type="entry name" value="TONB-DEPENDENT OUTER MEMBRANE RECEPTOR"/>
    <property type="match status" value="1"/>
</dbReference>
<dbReference type="InterPro" id="IPR008969">
    <property type="entry name" value="CarboxyPept-like_regulatory"/>
</dbReference>
<dbReference type="InterPro" id="IPR036942">
    <property type="entry name" value="Beta-barrel_TonB_sf"/>
</dbReference>
<keyword evidence="2 10" id="KW-0813">Transport</keyword>
<keyword evidence="16" id="KW-1185">Reference proteome</keyword>
<dbReference type="CDD" id="cd01347">
    <property type="entry name" value="ligand_gated_channel"/>
    <property type="match status" value="1"/>
</dbReference>
<feature type="domain" description="TonB-dependent receptor-like beta-barrel" evidence="13">
    <location>
        <begin position="256"/>
        <end position="695"/>
    </location>
</feature>
<feature type="signal peptide" evidence="12">
    <location>
        <begin position="1"/>
        <end position="20"/>
    </location>
</feature>
<accession>A0A5D3EDL2</accession>
<dbReference type="GO" id="GO:0009279">
    <property type="term" value="C:cell outer membrane"/>
    <property type="evidence" value="ECO:0007669"/>
    <property type="project" value="UniProtKB-SubCell"/>
</dbReference>
<comment type="subcellular location">
    <subcellularLocation>
        <location evidence="1 10">Cell outer membrane</location>
        <topology evidence="1 10">Multi-pass membrane protein</topology>
    </subcellularLocation>
</comment>
<dbReference type="Proteomes" id="UP000324383">
    <property type="component" value="Unassembled WGS sequence"/>
</dbReference>
<gene>
    <name evidence="15" type="ORF">FNJ60_09200</name>
</gene>
<evidence type="ECO:0000256" key="12">
    <source>
        <dbReference type="SAM" id="SignalP"/>
    </source>
</evidence>
<keyword evidence="3 10" id="KW-1134">Transmembrane beta strand</keyword>
<keyword evidence="8 15" id="KW-0675">Receptor</keyword>
<dbReference type="GO" id="GO:0044718">
    <property type="term" value="P:siderophore transmembrane transport"/>
    <property type="evidence" value="ECO:0007669"/>
    <property type="project" value="TreeGrafter"/>
</dbReference>
<comment type="caution">
    <text evidence="15">The sequence shown here is derived from an EMBL/GenBank/DDBJ whole genome shotgun (WGS) entry which is preliminary data.</text>
</comment>
<evidence type="ECO:0000259" key="14">
    <source>
        <dbReference type="Pfam" id="PF07715"/>
    </source>
</evidence>
<dbReference type="Gene3D" id="2.60.40.1120">
    <property type="entry name" value="Carboxypeptidase-like, regulatory domain"/>
    <property type="match status" value="1"/>
</dbReference>
<dbReference type="PROSITE" id="PS52016">
    <property type="entry name" value="TONB_DEPENDENT_REC_3"/>
    <property type="match status" value="1"/>
</dbReference>
<dbReference type="Gene3D" id="2.40.170.20">
    <property type="entry name" value="TonB-dependent receptor, beta-barrel domain"/>
    <property type="match status" value="1"/>
</dbReference>
<dbReference type="AlphaFoldDB" id="A0A5D3EDL2"/>
<sequence length="729" mass="81871">MLQKTVWAFSLAFVCCVASAQVTVKGRVLDAETGEPLAGVNVRADHSLKGGTTNAKGEFTVKDLPAGKQTLRITHVGYEPLRYSTSRSAANVVLRMTESHNNLGQVVVTGTGTHRRMADSPIPVNVITAKDIRDANIGTLEEALTKLTSSFSFSTSGMGTEMLINGLNSNYILILVNGRKMIGDDALMRVDMANVKRIEILNGSASALYGSDAIGGVVNIITDDSRNSVDASSTTRVSNHGRFTESVNLDVNAGKFSSYTSYRRQQSEGWQLNPMAETVNKKTKETELKPTDKQAFTGFYANTVSQHFSFAPNNRTTLYAQGSYYNFLTKRPVSEYKYNLYHTNYTYGFGMKYMVNKRAYIDADFYSDNYKSSYDYIKEDKEFKVGDKETRKEVTLYRGNIKSIVKLNEWNKLSAGLEYLDEKLTSESDKVSDKTLYTLALYAQDEWKITKGLEAVIGMRYIYNETFGDHFTPTASLMYKEGAFRTRFSFATGFRTPALSQIYGTNYSKKENRYTIGNLELDPEESKNFTLNMEYTKAWFSASLTGYLNNVKNMLWYLPISDEEAAKYGTFDAPVQQRANLHKVRVKGANVNVNAYLGLGFNVGAGYSLIDGKNLITGKRLDKSIKYAGNVNAQWAKNWGLYGLNINMVGRGQGQRYSETYDYHSSGFMLWDLNTGHTFNLKYLILNAGLGVENLFDWRDDRPWNSSKPYATVTPGRAFYASLTVRFRK</sequence>
<keyword evidence="6 11" id="KW-0798">TonB box</keyword>
<dbReference type="Pfam" id="PF07715">
    <property type="entry name" value="Plug"/>
    <property type="match status" value="1"/>
</dbReference>
<dbReference type="InterPro" id="IPR000531">
    <property type="entry name" value="Beta-barrel_TonB"/>
</dbReference>
<evidence type="ECO:0000256" key="10">
    <source>
        <dbReference type="PROSITE-ProRule" id="PRU01360"/>
    </source>
</evidence>
<evidence type="ECO:0000256" key="2">
    <source>
        <dbReference type="ARBA" id="ARBA00022448"/>
    </source>
</evidence>
<evidence type="ECO:0000259" key="13">
    <source>
        <dbReference type="Pfam" id="PF00593"/>
    </source>
</evidence>
<evidence type="ECO:0000256" key="5">
    <source>
        <dbReference type="ARBA" id="ARBA00022729"/>
    </source>
</evidence>
<dbReference type="SUPFAM" id="SSF56935">
    <property type="entry name" value="Porins"/>
    <property type="match status" value="1"/>
</dbReference>
<evidence type="ECO:0000256" key="7">
    <source>
        <dbReference type="ARBA" id="ARBA00023136"/>
    </source>
</evidence>
<keyword evidence="5 12" id="KW-0732">Signal</keyword>
<keyword evidence="9 10" id="KW-0998">Cell outer membrane</keyword>
<evidence type="ECO:0000256" key="4">
    <source>
        <dbReference type="ARBA" id="ARBA00022692"/>
    </source>
</evidence>
<dbReference type="InterPro" id="IPR012910">
    <property type="entry name" value="Plug_dom"/>
</dbReference>
<evidence type="ECO:0000256" key="3">
    <source>
        <dbReference type="ARBA" id="ARBA00022452"/>
    </source>
</evidence>
<dbReference type="InterPro" id="IPR037066">
    <property type="entry name" value="Plug_dom_sf"/>
</dbReference>
<dbReference type="GO" id="GO:0015344">
    <property type="term" value="F:siderophore uptake transmembrane transporter activity"/>
    <property type="evidence" value="ECO:0007669"/>
    <property type="project" value="TreeGrafter"/>
</dbReference>
<evidence type="ECO:0000313" key="15">
    <source>
        <dbReference type="EMBL" id="TYK33155.1"/>
    </source>
</evidence>